<evidence type="ECO:0000256" key="2">
    <source>
        <dbReference type="ARBA" id="ARBA00022512"/>
    </source>
</evidence>
<keyword evidence="6" id="KW-0961">Cell wall biogenesis/degradation</keyword>
<keyword evidence="4 7" id="KW-0732">Signal</keyword>
<dbReference type="PROSITE" id="PS50843">
    <property type="entry name" value="EXPANSIN_CBD"/>
    <property type="match status" value="1"/>
</dbReference>
<dbReference type="InterPro" id="IPR036749">
    <property type="entry name" value="Expansin_CBD_sf"/>
</dbReference>
<dbReference type="SUPFAM" id="SSF50685">
    <property type="entry name" value="Barwin-like endoglucanases"/>
    <property type="match status" value="1"/>
</dbReference>
<dbReference type="OrthoDB" id="5823761at2759"/>
<dbReference type="InterPro" id="IPR009009">
    <property type="entry name" value="RlpA-like_DPBB"/>
</dbReference>
<dbReference type="SMART" id="SM00837">
    <property type="entry name" value="DPBB_1"/>
    <property type="match status" value="1"/>
</dbReference>
<gene>
    <name evidence="10" type="ORF">MARPO_0006s0158</name>
</gene>
<dbReference type="Gene3D" id="2.60.40.760">
    <property type="entry name" value="Expansin, cellulose-binding-like domain"/>
    <property type="match status" value="1"/>
</dbReference>
<feature type="domain" description="Expansin-like CBD" evidence="9">
    <location>
        <begin position="189"/>
        <end position="271"/>
    </location>
</feature>
<protein>
    <recommendedName>
        <fullName evidence="6">Expansin</fullName>
    </recommendedName>
</protein>
<dbReference type="Gene3D" id="2.40.40.10">
    <property type="entry name" value="RlpA-like domain"/>
    <property type="match status" value="1"/>
</dbReference>
<comment type="subcellular location">
    <subcellularLocation>
        <location evidence="6">Secreted</location>
        <location evidence="6">Cell wall</location>
    </subcellularLocation>
    <subcellularLocation>
        <location evidence="6">Membrane</location>
        <topology evidence="6">Peripheral membrane protein</topology>
    </subcellularLocation>
</comment>
<name>A0A2R6XPU3_MARPO</name>
<comment type="function">
    <text evidence="6">Causes loosening and extension of plant cell walls by disrupting non-covalent bonding between cellulose microfibrils and matrix glucans. No enzymatic activity has been found.</text>
</comment>
<dbReference type="GO" id="GO:0005576">
    <property type="term" value="C:extracellular region"/>
    <property type="evidence" value="ECO:0007669"/>
    <property type="project" value="InterPro"/>
</dbReference>
<dbReference type="PRINTS" id="PR01226">
    <property type="entry name" value="EXPANSIN"/>
</dbReference>
<evidence type="ECO:0000259" key="8">
    <source>
        <dbReference type="PROSITE" id="PS50842"/>
    </source>
</evidence>
<feature type="domain" description="Expansin-like EG45" evidence="8">
    <location>
        <begin position="68"/>
        <end position="179"/>
    </location>
</feature>
<dbReference type="InterPro" id="IPR007118">
    <property type="entry name" value="Expan_Lol_pI"/>
</dbReference>
<accession>A0A2R6XPU3</accession>
<comment type="similarity">
    <text evidence="1 6">Belongs to the expansin family. Expansin A subfamily.</text>
</comment>
<dbReference type="Gramene" id="Mp3g06900.1">
    <property type="protein sequence ID" value="Mp3g06900.1.cds"/>
    <property type="gene ID" value="Mp3g06900"/>
</dbReference>
<dbReference type="PRINTS" id="PR01225">
    <property type="entry name" value="EXPANSNFAMLY"/>
</dbReference>
<dbReference type="EMBL" id="KZ772678">
    <property type="protein sequence ID" value="PTQ48130.1"/>
    <property type="molecule type" value="Genomic_DNA"/>
</dbReference>
<keyword evidence="5" id="KW-0472">Membrane</keyword>
<feature type="chain" id="PRO_5015350486" description="Expansin" evidence="7">
    <location>
        <begin position="41"/>
        <end position="278"/>
    </location>
</feature>
<dbReference type="InterPro" id="IPR002963">
    <property type="entry name" value="Expansin"/>
</dbReference>
<dbReference type="GO" id="GO:0016020">
    <property type="term" value="C:membrane"/>
    <property type="evidence" value="ECO:0007669"/>
    <property type="project" value="UniProtKB-SubCell"/>
</dbReference>
<evidence type="ECO:0000256" key="3">
    <source>
        <dbReference type="ARBA" id="ARBA00022525"/>
    </source>
</evidence>
<dbReference type="InterPro" id="IPR007117">
    <property type="entry name" value="Expansin_CBD"/>
</dbReference>
<evidence type="ECO:0000256" key="4">
    <source>
        <dbReference type="ARBA" id="ARBA00022729"/>
    </source>
</evidence>
<dbReference type="Pfam" id="PF03330">
    <property type="entry name" value="DPBB_1"/>
    <property type="match status" value="1"/>
</dbReference>
<keyword evidence="2 6" id="KW-0134">Cell wall</keyword>
<evidence type="ECO:0000313" key="11">
    <source>
        <dbReference type="Proteomes" id="UP000244005"/>
    </source>
</evidence>
<evidence type="ECO:0000256" key="1">
    <source>
        <dbReference type="ARBA" id="ARBA00005392"/>
    </source>
</evidence>
<dbReference type="PANTHER" id="PTHR31867">
    <property type="entry name" value="EXPANSIN-A15"/>
    <property type="match status" value="1"/>
</dbReference>
<dbReference type="CDD" id="cd22274">
    <property type="entry name" value="DPBB_EXPA_N"/>
    <property type="match status" value="1"/>
</dbReference>
<dbReference type="OMA" id="RSEWISM"/>
<dbReference type="Pfam" id="PF01357">
    <property type="entry name" value="Expansin_C"/>
    <property type="match status" value="1"/>
</dbReference>
<feature type="signal peptide" evidence="7">
    <location>
        <begin position="1"/>
        <end position="40"/>
    </location>
</feature>
<evidence type="ECO:0000259" key="9">
    <source>
        <dbReference type="PROSITE" id="PS50843"/>
    </source>
</evidence>
<keyword evidence="11" id="KW-1185">Reference proteome</keyword>
<sequence>METMTTRCSWAAPRHPTRVWEVLLIAVMTCVFRTAQVATAQNPWEVTEFTRGARATYYGGNDASGTLGGACGYGNLFENGYGVETTALSTALFNDGLTCGGCFQIQCIASESDWCLANGTVSITVTATNFCPPGSFGGWCDPPQPHFDLSYPMFATLAQPVGGVIPVQYRRVSCLKQGGVRFQINGNNWFFLVLVMNVAGAGDVQAVAIKGTRSEWISMQRNWGQNWASDGPPELVGQALSFRVTLGLTKETLDFIDVAPADWQFGQTFEDDSGLNFK</sequence>
<dbReference type="PROSITE" id="PS50842">
    <property type="entry name" value="EXPANSIN_EG45"/>
    <property type="match status" value="1"/>
</dbReference>
<proteinExistence type="inferred from homology"/>
<evidence type="ECO:0000313" key="10">
    <source>
        <dbReference type="EMBL" id="PTQ48130.1"/>
    </source>
</evidence>
<dbReference type="Proteomes" id="UP000244005">
    <property type="component" value="Unassembled WGS sequence"/>
</dbReference>
<dbReference type="GO" id="GO:0009664">
    <property type="term" value="P:plant-type cell wall organization"/>
    <property type="evidence" value="ECO:0007669"/>
    <property type="project" value="InterPro"/>
</dbReference>
<dbReference type="SUPFAM" id="SSF49590">
    <property type="entry name" value="PHL pollen allergen"/>
    <property type="match status" value="1"/>
</dbReference>
<evidence type="ECO:0000256" key="6">
    <source>
        <dbReference type="RuleBase" id="RU365023"/>
    </source>
</evidence>
<organism evidence="10 11">
    <name type="scientific">Marchantia polymorpha</name>
    <name type="common">Common liverwort</name>
    <name type="synonym">Marchantia aquatica</name>
    <dbReference type="NCBI Taxonomy" id="3197"/>
    <lineage>
        <taxon>Eukaryota</taxon>
        <taxon>Viridiplantae</taxon>
        <taxon>Streptophyta</taxon>
        <taxon>Embryophyta</taxon>
        <taxon>Marchantiophyta</taxon>
        <taxon>Marchantiopsida</taxon>
        <taxon>Marchantiidae</taxon>
        <taxon>Marchantiales</taxon>
        <taxon>Marchantiaceae</taxon>
        <taxon>Marchantia</taxon>
    </lineage>
</organism>
<dbReference type="InterPro" id="IPR036908">
    <property type="entry name" value="RlpA-like_sf"/>
</dbReference>
<evidence type="ECO:0000256" key="5">
    <source>
        <dbReference type="ARBA" id="ARBA00023136"/>
    </source>
</evidence>
<keyword evidence="3 6" id="KW-0964">Secreted</keyword>
<dbReference type="AlphaFoldDB" id="A0A2R6XPU3"/>
<evidence type="ECO:0000256" key="7">
    <source>
        <dbReference type="SAM" id="SignalP"/>
    </source>
</evidence>
<dbReference type="InterPro" id="IPR007112">
    <property type="entry name" value="Expansin/allergen_DPBB_dom"/>
</dbReference>
<reference evidence="11" key="1">
    <citation type="journal article" date="2017" name="Cell">
        <title>Insights into land plant evolution garnered from the Marchantia polymorpha genome.</title>
        <authorList>
            <person name="Bowman J.L."/>
            <person name="Kohchi T."/>
            <person name="Yamato K.T."/>
            <person name="Jenkins J."/>
            <person name="Shu S."/>
            <person name="Ishizaki K."/>
            <person name="Yamaoka S."/>
            <person name="Nishihama R."/>
            <person name="Nakamura Y."/>
            <person name="Berger F."/>
            <person name="Adam C."/>
            <person name="Aki S.S."/>
            <person name="Althoff F."/>
            <person name="Araki T."/>
            <person name="Arteaga-Vazquez M.A."/>
            <person name="Balasubrmanian S."/>
            <person name="Barry K."/>
            <person name="Bauer D."/>
            <person name="Boehm C.R."/>
            <person name="Briginshaw L."/>
            <person name="Caballero-Perez J."/>
            <person name="Catarino B."/>
            <person name="Chen F."/>
            <person name="Chiyoda S."/>
            <person name="Chovatia M."/>
            <person name="Davies K.M."/>
            <person name="Delmans M."/>
            <person name="Demura T."/>
            <person name="Dierschke T."/>
            <person name="Dolan L."/>
            <person name="Dorantes-Acosta A.E."/>
            <person name="Eklund D.M."/>
            <person name="Florent S.N."/>
            <person name="Flores-Sandoval E."/>
            <person name="Fujiyama A."/>
            <person name="Fukuzawa H."/>
            <person name="Galik B."/>
            <person name="Grimanelli D."/>
            <person name="Grimwood J."/>
            <person name="Grossniklaus U."/>
            <person name="Hamada T."/>
            <person name="Haseloff J."/>
            <person name="Hetherington A.J."/>
            <person name="Higo A."/>
            <person name="Hirakawa Y."/>
            <person name="Hundley H.N."/>
            <person name="Ikeda Y."/>
            <person name="Inoue K."/>
            <person name="Inoue S.I."/>
            <person name="Ishida S."/>
            <person name="Jia Q."/>
            <person name="Kakita M."/>
            <person name="Kanazawa T."/>
            <person name="Kawai Y."/>
            <person name="Kawashima T."/>
            <person name="Kennedy M."/>
            <person name="Kinose K."/>
            <person name="Kinoshita T."/>
            <person name="Kohara Y."/>
            <person name="Koide E."/>
            <person name="Komatsu K."/>
            <person name="Kopischke S."/>
            <person name="Kubo M."/>
            <person name="Kyozuka J."/>
            <person name="Lagercrantz U."/>
            <person name="Lin S.S."/>
            <person name="Lindquist E."/>
            <person name="Lipzen A.M."/>
            <person name="Lu C.W."/>
            <person name="De Luna E."/>
            <person name="Martienssen R.A."/>
            <person name="Minamino N."/>
            <person name="Mizutani M."/>
            <person name="Mizutani M."/>
            <person name="Mochizuki N."/>
            <person name="Monte I."/>
            <person name="Mosher R."/>
            <person name="Nagasaki H."/>
            <person name="Nakagami H."/>
            <person name="Naramoto S."/>
            <person name="Nishitani K."/>
            <person name="Ohtani M."/>
            <person name="Okamoto T."/>
            <person name="Okumura M."/>
            <person name="Phillips J."/>
            <person name="Pollak B."/>
            <person name="Reinders A."/>
            <person name="Rovekamp M."/>
            <person name="Sano R."/>
            <person name="Sawa S."/>
            <person name="Schmid M.W."/>
            <person name="Shirakawa M."/>
            <person name="Solano R."/>
            <person name="Spunde A."/>
            <person name="Suetsugu N."/>
            <person name="Sugano S."/>
            <person name="Sugiyama A."/>
            <person name="Sun R."/>
            <person name="Suzuki Y."/>
            <person name="Takenaka M."/>
            <person name="Takezawa D."/>
            <person name="Tomogane H."/>
            <person name="Tsuzuki M."/>
            <person name="Ueda T."/>
            <person name="Umeda M."/>
            <person name="Ward J.M."/>
            <person name="Watanabe Y."/>
            <person name="Yazaki K."/>
            <person name="Yokoyama R."/>
            <person name="Yoshitake Y."/>
            <person name="Yotsui I."/>
            <person name="Zachgo S."/>
            <person name="Schmutz J."/>
        </authorList>
    </citation>
    <scope>NUCLEOTIDE SEQUENCE [LARGE SCALE GENOMIC DNA]</scope>
    <source>
        <strain evidence="11">Tak-1</strain>
    </source>
</reference>